<keyword evidence="2" id="KW-1185">Reference proteome</keyword>
<evidence type="ECO:0000313" key="1">
    <source>
        <dbReference type="EMBL" id="KAK7336383.1"/>
    </source>
</evidence>
<reference evidence="1 2" key="1">
    <citation type="submission" date="2024-01" db="EMBL/GenBank/DDBJ databases">
        <title>The genomes of 5 underutilized Papilionoideae crops provide insights into root nodulation and disease resistanc.</title>
        <authorList>
            <person name="Jiang F."/>
        </authorList>
    </citation>
    <scope>NUCLEOTIDE SEQUENCE [LARGE SCALE GENOMIC DNA]</scope>
    <source>
        <strain evidence="1">LVBAO_FW01</strain>
        <tissue evidence="1">Leaves</tissue>
    </source>
</reference>
<comment type="caution">
    <text evidence="1">The sequence shown here is derived from an EMBL/GenBank/DDBJ whole genome shotgun (WGS) entry which is preliminary data.</text>
</comment>
<evidence type="ECO:0000313" key="2">
    <source>
        <dbReference type="Proteomes" id="UP001367508"/>
    </source>
</evidence>
<dbReference type="EMBL" id="JAYMYQ010000004">
    <property type="protein sequence ID" value="KAK7336383.1"/>
    <property type="molecule type" value="Genomic_DNA"/>
</dbReference>
<dbReference type="Proteomes" id="UP001367508">
    <property type="component" value="Unassembled WGS sequence"/>
</dbReference>
<dbReference type="AlphaFoldDB" id="A0AAN9LMW7"/>
<name>A0AAN9LMW7_CANGL</name>
<gene>
    <name evidence="1" type="ORF">VNO77_16923</name>
</gene>
<accession>A0AAN9LMW7</accession>
<proteinExistence type="predicted"/>
<sequence length="116" mass="12979">MLDLWSYPQFGSHVELGLIWNPYHHGVLDEMTSVVESSMCPSIPEHRTSSWLLLSFAGKMYSAEKHCYTAILPSSKFVHNTGSRSSSGRLFWKQKPAAAKIGRVANGSAFQNKYAE</sequence>
<organism evidence="1 2">
    <name type="scientific">Canavalia gladiata</name>
    <name type="common">Sword bean</name>
    <name type="synonym">Dolichos gladiatus</name>
    <dbReference type="NCBI Taxonomy" id="3824"/>
    <lineage>
        <taxon>Eukaryota</taxon>
        <taxon>Viridiplantae</taxon>
        <taxon>Streptophyta</taxon>
        <taxon>Embryophyta</taxon>
        <taxon>Tracheophyta</taxon>
        <taxon>Spermatophyta</taxon>
        <taxon>Magnoliopsida</taxon>
        <taxon>eudicotyledons</taxon>
        <taxon>Gunneridae</taxon>
        <taxon>Pentapetalae</taxon>
        <taxon>rosids</taxon>
        <taxon>fabids</taxon>
        <taxon>Fabales</taxon>
        <taxon>Fabaceae</taxon>
        <taxon>Papilionoideae</taxon>
        <taxon>50 kb inversion clade</taxon>
        <taxon>NPAAA clade</taxon>
        <taxon>indigoferoid/millettioid clade</taxon>
        <taxon>Phaseoleae</taxon>
        <taxon>Canavalia</taxon>
    </lineage>
</organism>
<protein>
    <submittedName>
        <fullName evidence="1">Uncharacterized protein</fullName>
    </submittedName>
</protein>